<dbReference type="EMBL" id="MTKT01002214">
    <property type="protein sequence ID" value="OWM80740.1"/>
    <property type="molecule type" value="Genomic_DNA"/>
</dbReference>
<dbReference type="AlphaFoldDB" id="A0A218X7T5"/>
<comment type="subcellular location">
    <subcellularLocation>
        <location evidence="1 5">Nucleus</location>
    </subcellularLocation>
</comment>
<evidence type="ECO:0000256" key="3">
    <source>
        <dbReference type="ARBA" id="ARBA00022705"/>
    </source>
</evidence>
<dbReference type="Proteomes" id="UP000197138">
    <property type="component" value="Unassembled WGS sequence"/>
</dbReference>
<dbReference type="InterPro" id="IPR007220">
    <property type="entry name" value="ORC2"/>
</dbReference>
<name>A0A218X7T5_PUNGR</name>
<feature type="domain" description="Origin recognition complex subunit 2 RecA-like" evidence="6">
    <location>
        <begin position="60"/>
        <end position="224"/>
    </location>
</feature>
<dbReference type="GO" id="GO:0005664">
    <property type="term" value="C:nuclear origin of replication recognition complex"/>
    <property type="evidence" value="ECO:0007669"/>
    <property type="project" value="UniProtKB-UniRule"/>
</dbReference>
<evidence type="ECO:0000256" key="1">
    <source>
        <dbReference type="ARBA" id="ARBA00004123"/>
    </source>
</evidence>
<evidence type="ECO:0000259" key="6">
    <source>
        <dbReference type="Pfam" id="PF04084"/>
    </source>
</evidence>
<dbReference type="GO" id="GO:0006260">
    <property type="term" value="P:DNA replication"/>
    <property type="evidence" value="ECO:0007669"/>
    <property type="project" value="UniProtKB-UniRule"/>
</dbReference>
<keyword evidence="3 5" id="KW-0235">DNA replication</keyword>
<dbReference type="PANTHER" id="PTHR14052">
    <property type="entry name" value="ORIGIN RECOGNITION COMPLEX SUBUNIT 2"/>
    <property type="match status" value="1"/>
</dbReference>
<comment type="similarity">
    <text evidence="2 5">Belongs to the ORC2 family.</text>
</comment>
<keyword evidence="4 5" id="KW-0539">Nucleus</keyword>
<dbReference type="Pfam" id="PF24882">
    <property type="entry name" value="WHD_ORC2"/>
    <property type="match status" value="1"/>
</dbReference>
<sequence length="287" mass="32052">MEIDDVDEEEVGFSRNYFLAKESGSSSSKKSGRKVSDIQVVDEQELIAAVANIEPKHEKEIAALKDSYKSSYSEWVFLLRCGFGLLFYGFGSKKALIEDFASTALSEYTVVVVNGYLQSINVKQVVVTVAELLLEFLKSRKKSPKANLPNLQQPFSSRSMEDLFSFLDGSWMEGNDCFVCVVIHNIDGPGLRDSDTQRCLAQLAACSNVRIIASIDHVNSPLCMLVSSLYATCRERFLVSSQVTLNSHLTEFKDHELVKIKRHPDGEDCLHIPLAKEALEKLLSEIN</sequence>
<proteinExistence type="inferred from homology"/>
<evidence type="ECO:0000256" key="2">
    <source>
        <dbReference type="ARBA" id="ARBA00007421"/>
    </source>
</evidence>
<gene>
    <name evidence="8" type="ORF">CDL15_Pgr006770</name>
</gene>
<evidence type="ECO:0000259" key="7">
    <source>
        <dbReference type="Pfam" id="PF24882"/>
    </source>
</evidence>
<reference evidence="9" key="1">
    <citation type="journal article" date="2017" name="Plant J.">
        <title>The pomegranate (Punica granatum L.) genome and the genomics of punicalagin biosynthesis.</title>
        <authorList>
            <person name="Qin G."/>
            <person name="Xu C."/>
            <person name="Ming R."/>
            <person name="Tang H."/>
            <person name="Guyot R."/>
            <person name="Kramer E.M."/>
            <person name="Hu Y."/>
            <person name="Yi X."/>
            <person name="Qi Y."/>
            <person name="Xu X."/>
            <person name="Gao Z."/>
            <person name="Pan H."/>
            <person name="Jian J."/>
            <person name="Tian Y."/>
            <person name="Yue Z."/>
            <person name="Xu Y."/>
        </authorList>
    </citation>
    <scope>NUCLEOTIDE SEQUENCE [LARGE SCALE GENOMIC DNA]</scope>
    <source>
        <strain evidence="9">cv. Dabenzi</strain>
    </source>
</reference>
<accession>A0A218X7T5</accession>
<comment type="function">
    <text evidence="5">Component of the origin recognition complex (ORC) that binds origins of replication. DNA-binding is ATP-dependent. ORC is required to assemble the pre-replication complex necessary to initiate DNA replication.</text>
</comment>
<dbReference type="InterPro" id="IPR056772">
    <property type="entry name" value="RecA-like_ORC2"/>
</dbReference>
<organism evidence="8 9">
    <name type="scientific">Punica granatum</name>
    <name type="common">Pomegranate</name>
    <dbReference type="NCBI Taxonomy" id="22663"/>
    <lineage>
        <taxon>Eukaryota</taxon>
        <taxon>Viridiplantae</taxon>
        <taxon>Streptophyta</taxon>
        <taxon>Embryophyta</taxon>
        <taxon>Tracheophyta</taxon>
        <taxon>Spermatophyta</taxon>
        <taxon>Magnoliopsida</taxon>
        <taxon>eudicotyledons</taxon>
        <taxon>Gunneridae</taxon>
        <taxon>Pentapetalae</taxon>
        <taxon>rosids</taxon>
        <taxon>malvids</taxon>
        <taxon>Myrtales</taxon>
        <taxon>Lythraceae</taxon>
        <taxon>Punica</taxon>
    </lineage>
</organism>
<dbReference type="PANTHER" id="PTHR14052:SF0">
    <property type="entry name" value="ORIGIN RECOGNITION COMPLEX SUBUNIT 2"/>
    <property type="match status" value="1"/>
</dbReference>
<dbReference type="InterPro" id="IPR056773">
    <property type="entry name" value="WHD_ORC2"/>
</dbReference>
<comment type="caution">
    <text evidence="8">The sequence shown here is derived from an EMBL/GenBank/DDBJ whole genome shotgun (WGS) entry which is preliminary data.</text>
</comment>
<comment type="subunit">
    <text evidence="5">Component of the origin recognition complex (ORC).</text>
</comment>
<evidence type="ECO:0000256" key="4">
    <source>
        <dbReference type="ARBA" id="ARBA00023242"/>
    </source>
</evidence>
<evidence type="ECO:0000313" key="8">
    <source>
        <dbReference type="EMBL" id="OWM80740.1"/>
    </source>
</evidence>
<dbReference type="Pfam" id="PF04084">
    <property type="entry name" value="RecA-like_ORC2"/>
    <property type="match status" value="1"/>
</dbReference>
<feature type="domain" description="Origin recognition complex subunit 2 winged-helix" evidence="7">
    <location>
        <begin position="226"/>
        <end position="277"/>
    </location>
</feature>
<evidence type="ECO:0000256" key="5">
    <source>
        <dbReference type="RuleBase" id="RU368084"/>
    </source>
</evidence>
<protein>
    <recommendedName>
        <fullName evidence="5">Origin recognition complex subunit 2</fullName>
    </recommendedName>
</protein>
<dbReference type="GO" id="GO:0003688">
    <property type="term" value="F:DNA replication origin binding"/>
    <property type="evidence" value="ECO:0007669"/>
    <property type="project" value="UniProtKB-UniRule"/>
</dbReference>
<evidence type="ECO:0000313" key="9">
    <source>
        <dbReference type="Proteomes" id="UP000197138"/>
    </source>
</evidence>